<evidence type="ECO:0000256" key="1">
    <source>
        <dbReference type="SAM" id="SignalP"/>
    </source>
</evidence>
<keyword evidence="1" id="KW-0732">Signal</keyword>
<dbReference type="Proteomes" id="UP001310022">
    <property type="component" value="Unassembled WGS sequence"/>
</dbReference>
<dbReference type="RefSeq" id="WP_338236082.1">
    <property type="nucleotide sequence ID" value="NZ_BQKE01000001.1"/>
</dbReference>
<dbReference type="InterPro" id="IPR025524">
    <property type="entry name" value="DUF4412"/>
</dbReference>
<feature type="signal peptide" evidence="1">
    <location>
        <begin position="1"/>
        <end position="19"/>
    </location>
</feature>
<protein>
    <recommendedName>
        <fullName evidence="2">DUF4412 domain-containing protein</fullName>
    </recommendedName>
</protein>
<evidence type="ECO:0000313" key="3">
    <source>
        <dbReference type="EMBL" id="GJM60273.1"/>
    </source>
</evidence>
<keyword evidence="4" id="KW-1185">Reference proteome</keyword>
<feature type="chain" id="PRO_5042934581" description="DUF4412 domain-containing protein" evidence="1">
    <location>
        <begin position="20"/>
        <end position="330"/>
    </location>
</feature>
<sequence>MKVLVILLLSLSILIPVSAQEVTDKAKQKTEQRVDQKVDKGIDQGLDKLEGFFFGKKKKKKNQTSVTQDREHMEEVHQEQANKMIESMMGNMSKPVDVAEAYAFDKTVTLKVTNTNKNGKVDQSDLHLLIPYEESDHWGMSVLPEKEKDSQSILIYDTGNKAVITLIEEKSGEKNAMAMALDVDQIMEDMAEEKVEDVEKGVKDPALLSNEVSFTKTGETKTMHGYECHQYMAKGPDGEAEFWLAPEFNHDNAPFFSAFAKRGAKKGKQQNVLGLGQAPDGFIMAISGKTYKTGDAFAYEVTEISDQDRKFSMADWNLKTMQDYMQKQTD</sequence>
<gene>
    <name evidence="3" type="ORF">PEDI_08250</name>
</gene>
<organism evidence="3 4">
    <name type="scientific">Persicobacter diffluens</name>
    <dbReference type="NCBI Taxonomy" id="981"/>
    <lineage>
        <taxon>Bacteria</taxon>
        <taxon>Pseudomonadati</taxon>
        <taxon>Bacteroidota</taxon>
        <taxon>Cytophagia</taxon>
        <taxon>Cytophagales</taxon>
        <taxon>Persicobacteraceae</taxon>
        <taxon>Persicobacter</taxon>
    </lineage>
</organism>
<proteinExistence type="predicted"/>
<evidence type="ECO:0000313" key="4">
    <source>
        <dbReference type="Proteomes" id="UP001310022"/>
    </source>
</evidence>
<evidence type="ECO:0000259" key="2">
    <source>
        <dbReference type="Pfam" id="PF14371"/>
    </source>
</evidence>
<dbReference type="AlphaFoldDB" id="A0AAN4VWM2"/>
<reference evidence="3 4" key="1">
    <citation type="submission" date="2021-12" db="EMBL/GenBank/DDBJ databases">
        <title>Genome sequencing of bacteria with rrn-lacking chromosome and rrn-plasmid.</title>
        <authorList>
            <person name="Anda M."/>
            <person name="Iwasaki W."/>
        </authorList>
    </citation>
    <scope>NUCLEOTIDE SEQUENCE [LARGE SCALE GENOMIC DNA]</scope>
    <source>
        <strain evidence="3 4">NBRC 15940</strain>
    </source>
</reference>
<accession>A0AAN4VWM2</accession>
<comment type="caution">
    <text evidence="3">The sequence shown here is derived from an EMBL/GenBank/DDBJ whole genome shotgun (WGS) entry which is preliminary data.</text>
</comment>
<dbReference type="Pfam" id="PF14371">
    <property type="entry name" value="DUF4412"/>
    <property type="match status" value="1"/>
</dbReference>
<feature type="domain" description="DUF4412" evidence="2">
    <location>
        <begin position="199"/>
        <end position="307"/>
    </location>
</feature>
<name>A0AAN4VWM2_9BACT</name>
<dbReference type="EMBL" id="BQKE01000001">
    <property type="protein sequence ID" value="GJM60273.1"/>
    <property type="molecule type" value="Genomic_DNA"/>
</dbReference>